<evidence type="ECO:0000256" key="1">
    <source>
        <dbReference type="SAM" id="MobiDB-lite"/>
    </source>
</evidence>
<dbReference type="AlphaFoldDB" id="A0A6C0CBG4"/>
<evidence type="ECO:0000313" key="3">
    <source>
        <dbReference type="EMBL" id="QHT01683.1"/>
    </source>
</evidence>
<feature type="compositionally biased region" description="Pro residues" evidence="1">
    <location>
        <begin position="208"/>
        <end position="241"/>
    </location>
</feature>
<keyword evidence="2" id="KW-0812">Transmembrane</keyword>
<keyword evidence="2" id="KW-0472">Membrane</keyword>
<protein>
    <submittedName>
        <fullName evidence="3">Uncharacterized protein</fullName>
    </submittedName>
</protein>
<feature type="transmembrane region" description="Helical" evidence="2">
    <location>
        <begin position="86"/>
        <end position="106"/>
    </location>
</feature>
<keyword evidence="2" id="KW-1133">Transmembrane helix</keyword>
<accession>A0A6C0CBG4</accession>
<evidence type="ECO:0000256" key="2">
    <source>
        <dbReference type="SAM" id="Phobius"/>
    </source>
</evidence>
<sequence length="330" mass="35412">MANNNTNTPIPGSPLIFFFFITLGFLIFTLFSIQSAKSIDSIDKAKDGSMLTIIYVCILIIGSYFINTTISKALCNSQAIRWTDILLATLLPWIIIFFTLFIVLKIFPGWITPFSNTVGYLVISILGVETTLTAILNNNLNVNGDLAKAIANITHNKSNFINQIDINKATFLSFIGDLKDAGIIDLNKQVAQGEVVTPEIRELRGGAPSPPVPGAIGAPPPASSTGTPPPASSTGTPPPARPTATGAVARPTATNDNTTPENNPDITNLYKLLVIKNVLGQITWYTLAGVLVSSVSYNYIINMSCEKSLEEITTDLNNAEAESLEYAQGS</sequence>
<feature type="transmembrane region" description="Helical" evidence="2">
    <location>
        <begin position="15"/>
        <end position="36"/>
    </location>
</feature>
<feature type="compositionally biased region" description="Low complexity" evidence="1">
    <location>
        <begin position="242"/>
        <end position="264"/>
    </location>
</feature>
<proteinExistence type="predicted"/>
<dbReference type="EMBL" id="MN739379">
    <property type="protein sequence ID" value="QHT01683.1"/>
    <property type="molecule type" value="Genomic_DNA"/>
</dbReference>
<feature type="transmembrane region" description="Helical" evidence="2">
    <location>
        <begin position="48"/>
        <end position="66"/>
    </location>
</feature>
<feature type="region of interest" description="Disordered" evidence="1">
    <location>
        <begin position="202"/>
        <end position="264"/>
    </location>
</feature>
<reference evidence="3" key="1">
    <citation type="journal article" date="2020" name="Nature">
        <title>Giant virus diversity and host interactions through global metagenomics.</title>
        <authorList>
            <person name="Schulz F."/>
            <person name="Roux S."/>
            <person name="Paez-Espino D."/>
            <person name="Jungbluth S."/>
            <person name="Walsh D.A."/>
            <person name="Denef V.J."/>
            <person name="McMahon K.D."/>
            <person name="Konstantinidis K.T."/>
            <person name="Eloe-Fadrosh E.A."/>
            <person name="Kyrpides N.C."/>
            <person name="Woyke T."/>
        </authorList>
    </citation>
    <scope>NUCLEOTIDE SEQUENCE</scope>
    <source>
        <strain evidence="3">GVMAG-M-3300020523-10</strain>
    </source>
</reference>
<feature type="transmembrane region" description="Helical" evidence="2">
    <location>
        <begin position="118"/>
        <end position="136"/>
    </location>
</feature>
<name>A0A6C0CBG4_9ZZZZ</name>
<organism evidence="3">
    <name type="scientific">viral metagenome</name>
    <dbReference type="NCBI Taxonomy" id="1070528"/>
    <lineage>
        <taxon>unclassified sequences</taxon>
        <taxon>metagenomes</taxon>
        <taxon>organismal metagenomes</taxon>
    </lineage>
</organism>